<evidence type="ECO:0000256" key="2">
    <source>
        <dbReference type="ARBA" id="ARBA00022692"/>
    </source>
</evidence>
<dbReference type="PANTHER" id="PTHR31286">
    <property type="entry name" value="GLYCINE-RICH CELL WALL STRUCTURAL PROTEIN 1.8-LIKE"/>
    <property type="match status" value="1"/>
</dbReference>
<dbReference type="InterPro" id="IPR023395">
    <property type="entry name" value="MCP_dom_sf"/>
</dbReference>
<reference evidence="4 5" key="1">
    <citation type="journal article" date="2020" name="bioRxiv">
        <title>Sequence and annotation of 42 cannabis genomes reveals extensive copy number variation in cannabinoid synthesis and pathogen resistance genes.</title>
        <authorList>
            <person name="Mckernan K.J."/>
            <person name="Helbert Y."/>
            <person name="Kane L.T."/>
            <person name="Ebling H."/>
            <person name="Zhang L."/>
            <person name="Liu B."/>
            <person name="Eaton Z."/>
            <person name="Mclaughlin S."/>
            <person name="Kingan S."/>
            <person name="Baybayan P."/>
            <person name="Concepcion G."/>
            <person name="Jordan M."/>
            <person name="Riva A."/>
            <person name="Barbazuk W."/>
            <person name="Harkins T."/>
        </authorList>
    </citation>
    <scope>NUCLEOTIDE SEQUENCE [LARGE SCALE GENOMIC DNA]</scope>
    <source>
        <strain evidence="5">cv. Jamaican Lion 4</strain>
        <tissue evidence="4">Leaf</tissue>
    </source>
</reference>
<dbReference type="GO" id="GO:0016020">
    <property type="term" value="C:membrane"/>
    <property type="evidence" value="ECO:0007669"/>
    <property type="project" value="UniProtKB-SubCell"/>
</dbReference>
<keyword evidence="2" id="KW-0812">Transmembrane</keyword>
<accession>A0A7J6FT57</accession>
<name>A0A7J6FT57_CANSA</name>
<dbReference type="Gene3D" id="1.50.40.10">
    <property type="entry name" value="Mitochondrial carrier domain"/>
    <property type="match status" value="1"/>
</dbReference>
<dbReference type="Pfam" id="PF00153">
    <property type="entry name" value="Mito_carr"/>
    <property type="match status" value="1"/>
</dbReference>
<dbReference type="InterPro" id="IPR040256">
    <property type="entry name" value="At4g02000-like"/>
</dbReference>
<keyword evidence="3" id="KW-0472">Membrane</keyword>
<evidence type="ECO:0000313" key="5">
    <source>
        <dbReference type="Proteomes" id="UP000525078"/>
    </source>
</evidence>
<dbReference type="AlphaFoldDB" id="A0A7J6FT57"/>
<organism evidence="4 5">
    <name type="scientific">Cannabis sativa</name>
    <name type="common">Hemp</name>
    <name type="synonym">Marijuana</name>
    <dbReference type="NCBI Taxonomy" id="3483"/>
    <lineage>
        <taxon>Eukaryota</taxon>
        <taxon>Viridiplantae</taxon>
        <taxon>Streptophyta</taxon>
        <taxon>Embryophyta</taxon>
        <taxon>Tracheophyta</taxon>
        <taxon>Spermatophyta</taxon>
        <taxon>Magnoliopsida</taxon>
        <taxon>eudicotyledons</taxon>
        <taxon>Gunneridae</taxon>
        <taxon>Pentapetalae</taxon>
        <taxon>rosids</taxon>
        <taxon>fabids</taxon>
        <taxon>Rosales</taxon>
        <taxon>Cannabaceae</taxon>
        <taxon>Cannabis</taxon>
    </lineage>
</organism>
<evidence type="ECO:0000256" key="1">
    <source>
        <dbReference type="ARBA" id="ARBA00004141"/>
    </source>
</evidence>
<dbReference type="SUPFAM" id="SSF103506">
    <property type="entry name" value="Mitochondrial carrier"/>
    <property type="match status" value="1"/>
</dbReference>
<comment type="caution">
    <text evidence="4">The sequence shown here is derived from an EMBL/GenBank/DDBJ whole genome shotgun (WGS) entry which is preliminary data.</text>
</comment>
<dbReference type="Proteomes" id="UP000525078">
    <property type="component" value="Unassembled WGS sequence"/>
</dbReference>
<evidence type="ECO:0008006" key="6">
    <source>
        <dbReference type="Google" id="ProtNLM"/>
    </source>
</evidence>
<dbReference type="EMBL" id="JAATIP010000098">
    <property type="protein sequence ID" value="KAF4373893.1"/>
    <property type="molecule type" value="Genomic_DNA"/>
</dbReference>
<dbReference type="InterPro" id="IPR018108">
    <property type="entry name" value="MCP_transmembrane"/>
</dbReference>
<comment type="subcellular location">
    <subcellularLocation>
        <location evidence="1">Membrane</location>
        <topology evidence="1">Multi-pass membrane protein</topology>
    </subcellularLocation>
</comment>
<evidence type="ECO:0000313" key="4">
    <source>
        <dbReference type="EMBL" id="KAF4373893.1"/>
    </source>
</evidence>
<dbReference type="PANTHER" id="PTHR31286:SF167">
    <property type="entry name" value="OS09G0268800 PROTEIN"/>
    <property type="match status" value="1"/>
</dbReference>
<gene>
    <name evidence="4" type="ORF">F8388_007799</name>
</gene>
<evidence type="ECO:0000256" key="3">
    <source>
        <dbReference type="ARBA" id="ARBA00023136"/>
    </source>
</evidence>
<proteinExistence type="predicted"/>
<protein>
    <recommendedName>
        <fullName evidence="6">DUF4283 domain-containing protein</fullName>
    </recommendedName>
</protein>
<sequence>MEDQGQLKRAMIDATAGAIAGGISRIVTSPLDVIKIRFQVYFDYDQNSYLGKVFVNSNAQMGFCQFRISSMEMFQPCLWLCLSLPLQGHFCPSLIHNNISFGLICKDKDEAEAWLDAMRTLISQDICFFNKFAVIISDYDPATDSFIITFGCEGDLRRVLSKEPWHFHNQHVILCLSNVLQNNPIDSYTITPFWIQVYRLPFLSKSEALAKLLGNLIGTFIEVHEDSLNEGWGPFLRMRVGIDVSKPLLWGSSLPRSSYESYRQDFSKAGPWPFITRLARKSIAPIIQHPNQFPALPSQITNFEKGKEVLEVPNDKNPATKLGSTIKHFYQLGSSSSSSDMDKHLTMDSTITKSVCPSNKVVIDSPSSSTSAPASVLHSVALPIATPPAYVHMPHNHNFNVKMAAATSVSSVVSSVDIVTHSPASSGCSNIVHNTAEGFSFI</sequence>